<reference evidence="6 7" key="1">
    <citation type="journal article" date="2012" name="G3 (Bethesda)">
        <title>Pichia sorbitophila, an interspecies yeast hybrid reveals early steps of genome resolution following polyploidization.</title>
        <authorList>
            <person name="Leh Louis V."/>
            <person name="Despons L."/>
            <person name="Friedrich A."/>
            <person name="Martin T."/>
            <person name="Durrens P."/>
            <person name="Casaregola S."/>
            <person name="Neuveglise C."/>
            <person name="Fairhead C."/>
            <person name="Marck C."/>
            <person name="Cruz J.A."/>
            <person name="Straub M.L."/>
            <person name="Kugler V."/>
            <person name="Sacerdot C."/>
            <person name="Uzunov Z."/>
            <person name="Thierry A."/>
            <person name="Weiss S."/>
            <person name="Bleykasten C."/>
            <person name="De Montigny J."/>
            <person name="Jacques N."/>
            <person name="Jung P."/>
            <person name="Lemaire M."/>
            <person name="Mallet S."/>
            <person name="Morel G."/>
            <person name="Richard G.F."/>
            <person name="Sarkar A."/>
            <person name="Savel G."/>
            <person name="Schacherer J."/>
            <person name="Seret M.L."/>
            <person name="Talla E."/>
            <person name="Samson G."/>
            <person name="Jubin C."/>
            <person name="Poulain J."/>
            <person name="Vacherie B."/>
            <person name="Barbe V."/>
            <person name="Pelletier E."/>
            <person name="Sherman D.J."/>
            <person name="Westhof E."/>
            <person name="Weissenbach J."/>
            <person name="Baret P.V."/>
            <person name="Wincker P."/>
            <person name="Gaillardin C."/>
            <person name="Dujon B."/>
            <person name="Souciet J.L."/>
        </authorList>
    </citation>
    <scope>NUCLEOTIDE SEQUENCE [LARGE SCALE GENOMIC DNA]</scope>
    <source>
        <strain evidence="7">ATCC MYA-4447 / BCRC 22081 / CBS 7064 / NBRC 10061 / NRRL Y-12695</strain>
    </source>
</reference>
<keyword evidence="3" id="KW-0539">Nucleus</keyword>
<evidence type="ECO:0000313" key="7">
    <source>
        <dbReference type="Proteomes" id="UP000005222"/>
    </source>
</evidence>
<comment type="subcellular location">
    <subcellularLocation>
        <location evidence="1">Nucleus</location>
    </subcellularLocation>
</comment>
<protein>
    <submittedName>
        <fullName evidence="6">Piso0_001569 protein</fullName>
    </submittedName>
</protein>
<evidence type="ECO:0000256" key="4">
    <source>
        <dbReference type="SAM" id="MobiDB-lite"/>
    </source>
</evidence>
<dbReference type="Pfam" id="PF11488">
    <property type="entry name" value="Lge1"/>
    <property type="match status" value="1"/>
</dbReference>
<dbReference type="EMBL" id="FO082055">
    <property type="protein sequence ID" value="CCE79501.1"/>
    <property type="molecule type" value="Genomic_DNA"/>
</dbReference>
<gene>
    <name evidence="6" type="primary">Piso0_001569</name>
    <name evidence="6" type="ORF">GNLVRS01_PISO0E07924g</name>
</gene>
<feature type="compositionally biased region" description="Low complexity" evidence="4">
    <location>
        <begin position="167"/>
        <end position="182"/>
    </location>
</feature>
<evidence type="ECO:0000256" key="2">
    <source>
        <dbReference type="ARBA" id="ARBA00022853"/>
    </source>
</evidence>
<dbReference type="AlphaFoldDB" id="G8YNI3"/>
<evidence type="ECO:0000256" key="3">
    <source>
        <dbReference type="ARBA" id="ARBA00023242"/>
    </source>
</evidence>
<proteinExistence type="predicted"/>
<sequence length="265" mass="29938">MGPRYSSGSSGGSDGYYDNYYDGYYDGYGDEGYDYRGSYRGNYRPRGRGSYRGGRGFSRGGGYYSNRGYSSRYGGYPSSGRDRGHYGYYGNDRPRDSPSSNTHESASLHDDSYSSNMSEDSMYGSHAGHSYGRGGYRGGHKYSSKPRGSFFKPGDDEGSPMVRNKESGAYSSSHSASETPSHWPSHDSQTYSCPWIPILQIDDPNSKSRLESYQEEQDKIDKDILDLQHARWKLEVSLTNSNRHARREELMVQLTNEKLEEFTFI</sequence>
<dbReference type="OMA" id="SEDSMYG"/>
<dbReference type="CDD" id="cd22897">
    <property type="entry name" value="Lge1"/>
    <property type="match status" value="1"/>
</dbReference>
<evidence type="ECO:0000313" key="6">
    <source>
        <dbReference type="EMBL" id="CCE79501.1"/>
    </source>
</evidence>
<name>G8YNI3_PICSO</name>
<feature type="compositionally biased region" description="Gly residues" evidence="4">
    <location>
        <begin position="50"/>
        <end position="63"/>
    </location>
</feature>
<dbReference type="STRING" id="559304.G8YNI3"/>
<dbReference type="Proteomes" id="UP000005222">
    <property type="component" value="Chromosome E"/>
</dbReference>
<dbReference type="eggNOG" id="ENOG502RQ2S">
    <property type="taxonomic scope" value="Eukaryota"/>
</dbReference>
<feature type="compositionally biased region" description="Low complexity" evidence="4">
    <location>
        <begin position="64"/>
        <end position="79"/>
    </location>
</feature>
<evidence type="ECO:0000256" key="1">
    <source>
        <dbReference type="ARBA" id="ARBA00004123"/>
    </source>
</evidence>
<dbReference type="OrthoDB" id="4096471at2759"/>
<feature type="domain" description="Transcription regulator LGE1 helical region" evidence="5">
    <location>
        <begin position="194"/>
        <end position="263"/>
    </location>
</feature>
<feature type="region of interest" description="Disordered" evidence="4">
    <location>
        <begin position="35"/>
        <end position="188"/>
    </location>
</feature>
<dbReference type="GO" id="GO:0005634">
    <property type="term" value="C:nucleus"/>
    <property type="evidence" value="ECO:0007669"/>
    <property type="project" value="UniProtKB-SubCell"/>
</dbReference>
<dbReference type="InterPro" id="IPR021581">
    <property type="entry name" value="Tscrpt_reg_Lge1"/>
</dbReference>
<dbReference type="InParanoid" id="G8YNI3"/>
<accession>G8YNI3</accession>
<organism evidence="6 7">
    <name type="scientific">Pichia sorbitophila (strain ATCC MYA-4447 / BCRC 22081 / CBS 7064 / NBRC 10061 / NRRL Y-12695)</name>
    <name type="common">Hybrid yeast</name>
    <dbReference type="NCBI Taxonomy" id="559304"/>
    <lineage>
        <taxon>Eukaryota</taxon>
        <taxon>Fungi</taxon>
        <taxon>Dikarya</taxon>
        <taxon>Ascomycota</taxon>
        <taxon>Saccharomycotina</taxon>
        <taxon>Pichiomycetes</taxon>
        <taxon>Debaryomycetaceae</taxon>
        <taxon>Millerozyma</taxon>
    </lineage>
</organism>
<keyword evidence="2" id="KW-0156">Chromatin regulator</keyword>
<keyword evidence="7" id="KW-1185">Reference proteome</keyword>
<evidence type="ECO:0000259" key="5">
    <source>
        <dbReference type="Pfam" id="PF11488"/>
    </source>
</evidence>
<dbReference type="HOGENOM" id="CLU_994052_0_0_1"/>
<dbReference type="GO" id="GO:0006325">
    <property type="term" value="P:chromatin organization"/>
    <property type="evidence" value="ECO:0007669"/>
    <property type="project" value="UniProtKB-KW"/>
</dbReference>